<feature type="chain" id="PRO_5040254640" evidence="2">
    <location>
        <begin position="18"/>
        <end position="253"/>
    </location>
</feature>
<evidence type="ECO:0000313" key="3">
    <source>
        <dbReference type="EMBL" id="CAG9795795.1"/>
    </source>
</evidence>
<feature type="compositionally biased region" description="Basic and acidic residues" evidence="1">
    <location>
        <begin position="125"/>
        <end position="152"/>
    </location>
</feature>
<reference evidence="3" key="1">
    <citation type="submission" date="2021-12" db="EMBL/GenBank/DDBJ databases">
        <authorList>
            <person name="King R."/>
        </authorList>
    </citation>
    <scope>NUCLEOTIDE SEQUENCE</scope>
</reference>
<protein>
    <submittedName>
        <fullName evidence="3">Uncharacterized protein</fullName>
    </submittedName>
</protein>
<dbReference type="EMBL" id="OU893339">
    <property type="protein sequence ID" value="CAG9795795.1"/>
    <property type="molecule type" value="Genomic_DNA"/>
</dbReference>
<organism evidence="3 4">
    <name type="scientific">Diatraea saccharalis</name>
    <name type="common">sugarcane borer</name>
    <dbReference type="NCBI Taxonomy" id="40085"/>
    <lineage>
        <taxon>Eukaryota</taxon>
        <taxon>Metazoa</taxon>
        <taxon>Ecdysozoa</taxon>
        <taxon>Arthropoda</taxon>
        <taxon>Hexapoda</taxon>
        <taxon>Insecta</taxon>
        <taxon>Pterygota</taxon>
        <taxon>Neoptera</taxon>
        <taxon>Endopterygota</taxon>
        <taxon>Lepidoptera</taxon>
        <taxon>Glossata</taxon>
        <taxon>Ditrysia</taxon>
        <taxon>Pyraloidea</taxon>
        <taxon>Crambidae</taxon>
        <taxon>Crambinae</taxon>
        <taxon>Diatraea</taxon>
    </lineage>
</organism>
<evidence type="ECO:0000256" key="2">
    <source>
        <dbReference type="SAM" id="SignalP"/>
    </source>
</evidence>
<evidence type="ECO:0000256" key="1">
    <source>
        <dbReference type="SAM" id="MobiDB-lite"/>
    </source>
</evidence>
<reference evidence="3" key="2">
    <citation type="submission" date="2022-10" db="EMBL/GenBank/DDBJ databases">
        <authorList>
            <consortium name="ENA_rothamsted_submissions"/>
            <consortium name="culmorum"/>
            <person name="King R."/>
        </authorList>
    </citation>
    <scope>NUCLEOTIDE SEQUENCE</scope>
</reference>
<dbReference type="Proteomes" id="UP001153714">
    <property type="component" value="Chromosome 8"/>
</dbReference>
<feature type="region of interest" description="Disordered" evidence="1">
    <location>
        <begin position="188"/>
        <end position="220"/>
    </location>
</feature>
<gene>
    <name evidence="3" type="ORF">DIATSA_LOCUS13034</name>
</gene>
<evidence type="ECO:0000313" key="4">
    <source>
        <dbReference type="Proteomes" id="UP001153714"/>
    </source>
</evidence>
<sequence>MIITFIVLPLLPVLVTCSGEGNIRLLEAEVATALKTCTLTNDDLKDNNVNQRQRRSENYSRIDLNDTTIALNQYADEKRNSSDMKEQMYILNATENYKGSYNDYNNGEKYVSSIPRPAAGGVYNKTHDNANRTRRNEPLLNKQDTDQVDSRGIPREAEFWNKVQSSVSSQQSRAALRDQTRACFQELQAGHRQRGMSQKEEAKKARVKGRRTGALKEAEDNECSYSNKLERCLMLRFADRKINGTQQVNNRKT</sequence>
<keyword evidence="2" id="KW-0732">Signal</keyword>
<accession>A0A9N9RGD2</accession>
<feature type="signal peptide" evidence="2">
    <location>
        <begin position="1"/>
        <end position="17"/>
    </location>
</feature>
<feature type="region of interest" description="Disordered" evidence="1">
    <location>
        <begin position="121"/>
        <end position="152"/>
    </location>
</feature>
<name>A0A9N9RGD2_9NEOP</name>
<dbReference type="OrthoDB" id="6774671at2759"/>
<keyword evidence="4" id="KW-1185">Reference proteome</keyword>
<dbReference type="AlphaFoldDB" id="A0A9N9RGD2"/>
<proteinExistence type="predicted"/>